<evidence type="ECO:0000256" key="4">
    <source>
        <dbReference type="ARBA" id="ARBA00022679"/>
    </source>
</evidence>
<dbReference type="GO" id="GO:0005524">
    <property type="term" value="F:ATP binding"/>
    <property type="evidence" value="ECO:0007669"/>
    <property type="project" value="UniProtKB-KW"/>
</dbReference>
<evidence type="ECO:0000259" key="9">
    <source>
        <dbReference type="PROSITE" id="PS50109"/>
    </source>
</evidence>
<keyword evidence="4" id="KW-0808">Transferase</keyword>
<evidence type="ECO:0000256" key="3">
    <source>
        <dbReference type="ARBA" id="ARBA00022553"/>
    </source>
</evidence>
<keyword evidence="6 11" id="KW-0418">Kinase</keyword>
<dbReference type="InterPro" id="IPR036097">
    <property type="entry name" value="HisK_dim/P_sf"/>
</dbReference>
<dbReference type="InterPro" id="IPR035965">
    <property type="entry name" value="PAS-like_dom_sf"/>
</dbReference>
<sequence length="352" mass="38538">MKTLLSESIEHTPIGITIVEGGCGNVMIANSAGAKISGIKVSDSDSSMPIMEYLKKWPELFQNSTVCNLKDLPLAKAYFNKQNIEAEFIVKTSCCERTLLIASAPVLDEKGAVIAAVMIFSDITERKRLEESQRLSQLGKLASDMAHEINNPLLVVSGRAQLLSMEQNLTSSVKQNLDVIRDQCERAKNVILRMLKFSKTKAGDIKEENILDPLNLVIDILAHQFSLDNITIVKKFAKDLPLVKIDEEQMNEVFINLIKNAAESMISKGVITISTLVDNNMVRVDISDIGCGIPPEHLQRIFNPFFTTKKNGTGLGVSVSYGIIKAHGGDIKYSSIPGKGTTVSIFLPCAGK</sequence>
<dbReference type="InterPro" id="IPR000700">
    <property type="entry name" value="PAS-assoc_C"/>
</dbReference>
<dbReference type="InterPro" id="IPR005467">
    <property type="entry name" value="His_kinase_dom"/>
</dbReference>
<name>A0A0F0CQF2_9BACT</name>
<dbReference type="SUPFAM" id="SSF47384">
    <property type="entry name" value="Homodimeric domain of signal transducing histidine kinase"/>
    <property type="match status" value="1"/>
</dbReference>
<dbReference type="EC" id="2.7.13.3" evidence="2"/>
<dbReference type="PROSITE" id="PS50113">
    <property type="entry name" value="PAC"/>
    <property type="match status" value="1"/>
</dbReference>
<keyword evidence="3" id="KW-0597">Phosphoprotein</keyword>
<dbReference type="EMBL" id="JYNY01000136">
    <property type="protein sequence ID" value="KJJ85507.1"/>
    <property type="molecule type" value="Genomic_DNA"/>
</dbReference>
<dbReference type="InterPro" id="IPR036890">
    <property type="entry name" value="HATPase_C_sf"/>
</dbReference>
<keyword evidence="12" id="KW-1185">Reference proteome</keyword>
<evidence type="ECO:0000256" key="6">
    <source>
        <dbReference type="ARBA" id="ARBA00022777"/>
    </source>
</evidence>
<evidence type="ECO:0000313" key="11">
    <source>
        <dbReference type="EMBL" id="KJJ85507.1"/>
    </source>
</evidence>
<dbReference type="SMART" id="SM00388">
    <property type="entry name" value="HisKA"/>
    <property type="match status" value="1"/>
</dbReference>
<feature type="domain" description="PAC" evidence="10">
    <location>
        <begin position="82"/>
        <end position="135"/>
    </location>
</feature>
<dbReference type="SUPFAM" id="SSF55785">
    <property type="entry name" value="PYP-like sensor domain (PAS domain)"/>
    <property type="match status" value="1"/>
</dbReference>
<evidence type="ECO:0000259" key="10">
    <source>
        <dbReference type="PROSITE" id="PS50113"/>
    </source>
</evidence>
<evidence type="ECO:0000256" key="8">
    <source>
        <dbReference type="ARBA" id="ARBA00023012"/>
    </source>
</evidence>
<dbReference type="PANTHER" id="PTHR43065:SF46">
    <property type="entry name" value="C4-DICARBOXYLATE TRANSPORT SENSOR PROTEIN DCTB"/>
    <property type="match status" value="1"/>
</dbReference>
<keyword evidence="7" id="KW-0067">ATP-binding</keyword>
<evidence type="ECO:0000256" key="7">
    <source>
        <dbReference type="ARBA" id="ARBA00022840"/>
    </source>
</evidence>
<dbReference type="PATRIC" id="fig|1609969.3.peg.691"/>
<keyword evidence="5" id="KW-0547">Nucleotide-binding</keyword>
<dbReference type="InterPro" id="IPR004358">
    <property type="entry name" value="Sig_transdc_His_kin-like_C"/>
</dbReference>
<evidence type="ECO:0000256" key="1">
    <source>
        <dbReference type="ARBA" id="ARBA00000085"/>
    </source>
</evidence>
<dbReference type="Pfam" id="PF02518">
    <property type="entry name" value="HATPase_c"/>
    <property type="match status" value="1"/>
</dbReference>
<dbReference type="SUPFAM" id="SSF55874">
    <property type="entry name" value="ATPase domain of HSP90 chaperone/DNA topoisomerase II/histidine kinase"/>
    <property type="match status" value="1"/>
</dbReference>
<evidence type="ECO:0000256" key="5">
    <source>
        <dbReference type="ARBA" id="ARBA00022741"/>
    </source>
</evidence>
<comment type="caution">
    <text evidence="11">The sequence shown here is derived from an EMBL/GenBank/DDBJ whole genome shotgun (WGS) entry which is preliminary data.</text>
</comment>
<dbReference type="Gene3D" id="3.30.565.10">
    <property type="entry name" value="Histidine kinase-like ATPase, C-terminal domain"/>
    <property type="match status" value="1"/>
</dbReference>
<dbReference type="CDD" id="cd00082">
    <property type="entry name" value="HisKA"/>
    <property type="match status" value="1"/>
</dbReference>
<evidence type="ECO:0000313" key="12">
    <source>
        <dbReference type="Proteomes" id="UP000033428"/>
    </source>
</evidence>
<dbReference type="SMART" id="SM00387">
    <property type="entry name" value="HATPase_c"/>
    <property type="match status" value="1"/>
</dbReference>
<reference evidence="11 12" key="1">
    <citation type="submission" date="2015-02" db="EMBL/GenBank/DDBJ databases">
        <title>Single-cell genomics of uncultivated deep-branching MTB reveals a conserved set of magnetosome genes.</title>
        <authorList>
            <person name="Kolinko S."/>
            <person name="Richter M."/>
            <person name="Glockner F.O."/>
            <person name="Brachmann A."/>
            <person name="Schuler D."/>
        </authorList>
    </citation>
    <scope>NUCLEOTIDE SEQUENCE [LARGE SCALE GENOMIC DNA]</scope>
    <source>
        <strain evidence="11">SKK-01</strain>
    </source>
</reference>
<keyword evidence="8" id="KW-0902">Two-component regulatory system</keyword>
<gene>
    <name evidence="11" type="ORF">OMAG_000628</name>
</gene>
<dbReference type="AlphaFoldDB" id="A0A0F0CQF2"/>
<dbReference type="Pfam" id="PF00512">
    <property type="entry name" value="HisKA"/>
    <property type="match status" value="1"/>
</dbReference>
<dbReference type="GO" id="GO:0000155">
    <property type="term" value="F:phosphorelay sensor kinase activity"/>
    <property type="evidence" value="ECO:0007669"/>
    <property type="project" value="InterPro"/>
</dbReference>
<comment type="catalytic activity">
    <reaction evidence="1">
        <text>ATP + protein L-histidine = ADP + protein N-phospho-L-histidine.</text>
        <dbReference type="EC" id="2.7.13.3"/>
    </reaction>
</comment>
<protein>
    <recommendedName>
        <fullName evidence="2">histidine kinase</fullName>
        <ecNumber evidence="2">2.7.13.3</ecNumber>
    </recommendedName>
</protein>
<dbReference type="PANTHER" id="PTHR43065">
    <property type="entry name" value="SENSOR HISTIDINE KINASE"/>
    <property type="match status" value="1"/>
</dbReference>
<dbReference type="Gene3D" id="3.30.450.20">
    <property type="entry name" value="PAS domain"/>
    <property type="match status" value="1"/>
</dbReference>
<evidence type="ECO:0000256" key="2">
    <source>
        <dbReference type="ARBA" id="ARBA00012438"/>
    </source>
</evidence>
<accession>A0A0F0CQF2</accession>
<dbReference type="PRINTS" id="PR00344">
    <property type="entry name" value="BCTRLSENSOR"/>
</dbReference>
<dbReference type="Proteomes" id="UP000033428">
    <property type="component" value="Unassembled WGS sequence"/>
</dbReference>
<dbReference type="InterPro" id="IPR003661">
    <property type="entry name" value="HisK_dim/P_dom"/>
</dbReference>
<proteinExistence type="predicted"/>
<dbReference type="Gene3D" id="1.10.287.130">
    <property type="match status" value="1"/>
</dbReference>
<dbReference type="PROSITE" id="PS50109">
    <property type="entry name" value="HIS_KIN"/>
    <property type="match status" value="1"/>
</dbReference>
<organism evidence="11 12">
    <name type="scientific">Candidatus Omnitrophus magneticus</name>
    <dbReference type="NCBI Taxonomy" id="1609969"/>
    <lineage>
        <taxon>Bacteria</taxon>
        <taxon>Pseudomonadati</taxon>
        <taxon>Candidatus Omnitrophota</taxon>
        <taxon>Candidatus Omnitrophus</taxon>
    </lineage>
</organism>
<dbReference type="InterPro" id="IPR003594">
    <property type="entry name" value="HATPase_dom"/>
</dbReference>
<feature type="domain" description="Histidine kinase" evidence="9">
    <location>
        <begin position="144"/>
        <end position="351"/>
    </location>
</feature>